<feature type="transmembrane region" description="Helical" evidence="1">
    <location>
        <begin position="270"/>
        <end position="292"/>
    </location>
</feature>
<dbReference type="PANTHER" id="PTHR37814">
    <property type="entry name" value="CONSERVED MEMBRANE PROTEIN"/>
    <property type="match status" value="1"/>
</dbReference>
<keyword evidence="1" id="KW-0812">Transmembrane</keyword>
<feature type="transmembrane region" description="Helical" evidence="1">
    <location>
        <begin position="192"/>
        <end position="214"/>
    </location>
</feature>
<feature type="transmembrane region" description="Helical" evidence="1">
    <location>
        <begin position="89"/>
        <end position="113"/>
    </location>
</feature>
<feature type="transmembrane region" description="Helical" evidence="1">
    <location>
        <begin position="147"/>
        <end position="167"/>
    </location>
</feature>
<organism evidence="2 3">
    <name type="scientific">Vitreoscilla massiliensis</name>
    <dbReference type="NCBI Taxonomy" id="1689272"/>
    <lineage>
        <taxon>Bacteria</taxon>
        <taxon>Pseudomonadati</taxon>
        <taxon>Pseudomonadota</taxon>
        <taxon>Betaproteobacteria</taxon>
        <taxon>Neisseriales</taxon>
        <taxon>Neisseriaceae</taxon>
        <taxon>Vitreoscilla</taxon>
    </lineage>
</organism>
<name>A0ABY4E1A7_9NEIS</name>
<sequence>MTNTSTHWGRVATYAGAFIAFLIGSGFATGQEVVQYFSAYGWQGLLGIGVVMLLFVYVGREFVLIGKAQNVHNSGQMYTYLCGKVLGRFFDYFAIVFIYMSFIVMIGGTGATVAQQYGMAPWTGAVCMGIVVAGTVICGLDKIVNVLGKVGPAIVVLTILLGLWGILKHPQGLSDVNATLAPLNLMKASSNWLFAALSYVGFCMLWLAGFMGLMGSSANNLREVTFGAVLGAIGFSVALFIIALGLLANMEFIAGSMVPTLKLAASIHPLFATVFSIIVLAGIYTTAVPLLWQASARFTDGKSAAFKLLTVVLTVIGVVVGLNVPFDKLVNAIYVINGYVGFVLLLFMVVHTIKRKRVAQSASKGYATTNR</sequence>
<keyword evidence="1" id="KW-1133">Transmembrane helix</keyword>
<protein>
    <recommendedName>
        <fullName evidence="4">Membrane protein YkvI</fullName>
    </recommendedName>
</protein>
<evidence type="ECO:0000313" key="2">
    <source>
        <dbReference type="EMBL" id="UOO89279.1"/>
    </source>
</evidence>
<feature type="transmembrane region" description="Helical" evidence="1">
    <location>
        <begin position="119"/>
        <end position="140"/>
    </location>
</feature>
<feature type="transmembrane region" description="Helical" evidence="1">
    <location>
        <begin position="226"/>
        <end position="250"/>
    </location>
</feature>
<dbReference type="PANTHER" id="PTHR37814:SF1">
    <property type="entry name" value="MEMBRANE PROTEIN"/>
    <property type="match status" value="1"/>
</dbReference>
<dbReference type="InterPro" id="IPR038728">
    <property type="entry name" value="YkvI-like"/>
</dbReference>
<dbReference type="RefSeq" id="WP_058356978.1">
    <property type="nucleotide sequence ID" value="NZ_CABKVG010000010.1"/>
</dbReference>
<proteinExistence type="predicted"/>
<accession>A0ABY4E1A7</accession>
<keyword evidence="3" id="KW-1185">Reference proteome</keyword>
<feature type="transmembrane region" description="Helical" evidence="1">
    <location>
        <begin position="304"/>
        <end position="326"/>
    </location>
</feature>
<evidence type="ECO:0000313" key="3">
    <source>
        <dbReference type="Proteomes" id="UP000832011"/>
    </source>
</evidence>
<feature type="transmembrane region" description="Helical" evidence="1">
    <location>
        <begin position="332"/>
        <end position="350"/>
    </location>
</feature>
<dbReference type="EMBL" id="CP091511">
    <property type="protein sequence ID" value="UOO89279.1"/>
    <property type="molecule type" value="Genomic_DNA"/>
</dbReference>
<feature type="transmembrane region" description="Helical" evidence="1">
    <location>
        <begin position="40"/>
        <end position="59"/>
    </location>
</feature>
<gene>
    <name evidence="2" type="ORF">LVJ82_17840</name>
</gene>
<keyword evidence="1" id="KW-0472">Membrane</keyword>
<evidence type="ECO:0008006" key="4">
    <source>
        <dbReference type="Google" id="ProtNLM"/>
    </source>
</evidence>
<reference evidence="2 3" key="1">
    <citation type="journal article" date="2022" name="Res Sq">
        <title>Evolution of multicellular longitudinally dividing oral cavity symbionts (Neisseriaceae).</title>
        <authorList>
            <person name="Nyongesa S."/>
            <person name="Weber P."/>
            <person name="Bernet E."/>
            <person name="Pullido F."/>
            <person name="Nieckarz M."/>
            <person name="Delaby M."/>
            <person name="Nieves C."/>
            <person name="Viehboeck T."/>
            <person name="Krause N."/>
            <person name="Rivera-Millot A."/>
            <person name="Nakamura A."/>
            <person name="Vischer N."/>
            <person name="VanNieuwenhze M."/>
            <person name="Brun Y."/>
            <person name="Cava F."/>
            <person name="Bulgheresi S."/>
            <person name="Veyrier F."/>
        </authorList>
    </citation>
    <scope>NUCLEOTIDE SEQUENCE [LARGE SCALE GENOMIC DNA]</scope>
    <source>
        <strain evidence="2 3">SN4</strain>
    </source>
</reference>
<evidence type="ECO:0000256" key="1">
    <source>
        <dbReference type="SAM" id="Phobius"/>
    </source>
</evidence>
<dbReference type="Proteomes" id="UP000832011">
    <property type="component" value="Chromosome"/>
</dbReference>